<proteinExistence type="predicted"/>
<gene>
    <name evidence="2" type="ORF">TPAB3V08_LOCUS15228</name>
</gene>
<evidence type="ECO:0000256" key="1">
    <source>
        <dbReference type="SAM" id="MobiDB-lite"/>
    </source>
</evidence>
<protein>
    <submittedName>
        <fullName evidence="2">Uncharacterized protein</fullName>
    </submittedName>
</protein>
<keyword evidence="3" id="KW-1185">Reference proteome</keyword>
<sequence>MKVVYGNDVNTSGVETVKKTESKRWEDNEGKAKGQSISTHSV</sequence>
<feature type="region of interest" description="Disordered" evidence="1">
    <location>
        <begin position="1"/>
        <end position="42"/>
    </location>
</feature>
<name>A0ABN7PMH1_TIMPD</name>
<dbReference type="Proteomes" id="UP001153148">
    <property type="component" value="Unassembled WGS sequence"/>
</dbReference>
<evidence type="ECO:0000313" key="3">
    <source>
        <dbReference type="Proteomes" id="UP001153148"/>
    </source>
</evidence>
<dbReference type="EMBL" id="CAJPIN010085915">
    <property type="protein sequence ID" value="CAG2068285.1"/>
    <property type="molecule type" value="Genomic_DNA"/>
</dbReference>
<feature type="compositionally biased region" description="Basic and acidic residues" evidence="1">
    <location>
        <begin position="16"/>
        <end position="32"/>
    </location>
</feature>
<organism evidence="2 3">
    <name type="scientific">Timema podura</name>
    <name type="common">Walking stick</name>
    <dbReference type="NCBI Taxonomy" id="61482"/>
    <lineage>
        <taxon>Eukaryota</taxon>
        <taxon>Metazoa</taxon>
        <taxon>Ecdysozoa</taxon>
        <taxon>Arthropoda</taxon>
        <taxon>Hexapoda</taxon>
        <taxon>Insecta</taxon>
        <taxon>Pterygota</taxon>
        <taxon>Neoptera</taxon>
        <taxon>Polyneoptera</taxon>
        <taxon>Phasmatodea</taxon>
        <taxon>Timematodea</taxon>
        <taxon>Timematoidea</taxon>
        <taxon>Timematidae</taxon>
        <taxon>Timema</taxon>
    </lineage>
</organism>
<accession>A0ABN7PMH1</accession>
<reference evidence="2" key="1">
    <citation type="submission" date="2021-03" db="EMBL/GenBank/DDBJ databases">
        <authorList>
            <person name="Tran Van P."/>
        </authorList>
    </citation>
    <scope>NUCLEOTIDE SEQUENCE</scope>
</reference>
<comment type="caution">
    <text evidence="2">The sequence shown here is derived from an EMBL/GenBank/DDBJ whole genome shotgun (WGS) entry which is preliminary data.</text>
</comment>
<evidence type="ECO:0000313" key="2">
    <source>
        <dbReference type="EMBL" id="CAG2068285.1"/>
    </source>
</evidence>